<feature type="non-terminal residue" evidence="1">
    <location>
        <position position="1"/>
    </location>
</feature>
<keyword evidence="2" id="KW-1185">Reference proteome</keyword>
<gene>
    <name evidence="1" type="ORF">SPELUC_LOCUS11416</name>
</gene>
<reference evidence="1" key="1">
    <citation type="submission" date="2021-06" db="EMBL/GenBank/DDBJ databases">
        <authorList>
            <person name="Kallberg Y."/>
            <person name="Tangrot J."/>
            <person name="Rosling A."/>
        </authorList>
    </citation>
    <scope>NUCLEOTIDE SEQUENCE</scope>
    <source>
        <strain evidence="1">28 12/20/2015</strain>
    </source>
</reference>
<evidence type="ECO:0000313" key="1">
    <source>
        <dbReference type="EMBL" id="CAG8703903.1"/>
    </source>
</evidence>
<protein>
    <submittedName>
        <fullName evidence="1">8692_t:CDS:1</fullName>
    </submittedName>
</protein>
<proteinExistence type="predicted"/>
<sequence length="121" mass="14365">YRELKRFTEKLLGSAKEDHIKRPAISSVKNRFKNLDDYLIQPKENYSEPVKQEFQPIDDENALVNGANLAIAKYGWLQIRRIKKGHFILKYYWQKQYKPNHKGLSFDKVLDTVESKKKPKL</sequence>
<comment type="caution">
    <text evidence="1">The sequence shown here is derived from an EMBL/GenBank/DDBJ whole genome shotgun (WGS) entry which is preliminary data.</text>
</comment>
<dbReference type="EMBL" id="CAJVPW010024188">
    <property type="protein sequence ID" value="CAG8703903.1"/>
    <property type="molecule type" value="Genomic_DNA"/>
</dbReference>
<evidence type="ECO:0000313" key="2">
    <source>
        <dbReference type="Proteomes" id="UP000789366"/>
    </source>
</evidence>
<accession>A0ACA9PJI5</accession>
<name>A0ACA9PJI5_9GLOM</name>
<dbReference type="Proteomes" id="UP000789366">
    <property type="component" value="Unassembled WGS sequence"/>
</dbReference>
<organism evidence="1 2">
    <name type="scientific">Cetraspora pellucida</name>
    <dbReference type="NCBI Taxonomy" id="1433469"/>
    <lineage>
        <taxon>Eukaryota</taxon>
        <taxon>Fungi</taxon>
        <taxon>Fungi incertae sedis</taxon>
        <taxon>Mucoromycota</taxon>
        <taxon>Glomeromycotina</taxon>
        <taxon>Glomeromycetes</taxon>
        <taxon>Diversisporales</taxon>
        <taxon>Gigasporaceae</taxon>
        <taxon>Cetraspora</taxon>
    </lineage>
</organism>